<organism evidence="2 3">
    <name type="scientific">Dactylosporangium siamense</name>
    <dbReference type="NCBI Taxonomy" id="685454"/>
    <lineage>
        <taxon>Bacteria</taxon>
        <taxon>Bacillati</taxon>
        <taxon>Actinomycetota</taxon>
        <taxon>Actinomycetes</taxon>
        <taxon>Micromonosporales</taxon>
        <taxon>Micromonosporaceae</taxon>
        <taxon>Dactylosporangium</taxon>
    </lineage>
</organism>
<accession>A0A919PNR1</accession>
<proteinExistence type="predicted"/>
<protein>
    <recommendedName>
        <fullName evidence="4">Lipoprotein</fullName>
    </recommendedName>
</protein>
<dbReference type="PROSITE" id="PS51257">
    <property type="entry name" value="PROKAR_LIPOPROTEIN"/>
    <property type="match status" value="1"/>
</dbReference>
<reference evidence="2" key="1">
    <citation type="submission" date="2021-01" db="EMBL/GenBank/DDBJ databases">
        <title>Whole genome shotgun sequence of Dactylosporangium siamense NBRC 106093.</title>
        <authorList>
            <person name="Komaki H."/>
            <person name="Tamura T."/>
        </authorList>
    </citation>
    <scope>NUCLEOTIDE SEQUENCE</scope>
    <source>
        <strain evidence="2">NBRC 106093</strain>
    </source>
</reference>
<dbReference type="RefSeq" id="WP_203848303.1">
    <property type="nucleotide sequence ID" value="NZ_BAAAVW010000015.1"/>
</dbReference>
<gene>
    <name evidence="2" type="ORF">Dsi01nite_045920</name>
</gene>
<sequence length="176" mass="17578">MRTGAALLAIVSLGCLVSGCTRSHDDSGPLLPPVSAPPARTASPTPASTPNVPARTGTPSRSASASPSQLPFSDAYVSQCNGRPTGDQVIAAVRRARPNLPAGAGLTVKTGPLCAGVWQYTVLTVTGSEPLQVMSKGAPAALTVVTVGTDPCTVEVRATAPLALLNTADCPAPPTA</sequence>
<evidence type="ECO:0000313" key="3">
    <source>
        <dbReference type="Proteomes" id="UP000660611"/>
    </source>
</evidence>
<feature type="compositionally biased region" description="Low complexity" evidence="1">
    <location>
        <begin position="37"/>
        <end position="54"/>
    </location>
</feature>
<keyword evidence="3" id="KW-1185">Reference proteome</keyword>
<comment type="caution">
    <text evidence="2">The sequence shown here is derived from an EMBL/GenBank/DDBJ whole genome shotgun (WGS) entry which is preliminary data.</text>
</comment>
<evidence type="ECO:0000313" key="2">
    <source>
        <dbReference type="EMBL" id="GIG46551.1"/>
    </source>
</evidence>
<feature type="region of interest" description="Disordered" evidence="1">
    <location>
        <begin position="26"/>
        <end position="70"/>
    </location>
</feature>
<dbReference type="Proteomes" id="UP000660611">
    <property type="component" value="Unassembled WGS sequence"/>
</dbReference>
<evidence type="ECO:0008006" key="4">
    <source>
        <dbReference type="Google" id="ProtNLM"/>
    </source>
</evidence>
<feature type="compositionally biased region" description="Polar residues" evidence="1">
    <location>
        <begin position="57"/>
        <end position="70"/>
    </location>
</feature>
<dbReference type="EMBL" id="BONQ01000071">
    <property type="protein sequence ID" value="GIG46551.1"/>
    <property type="molecule type" value="Genomic_DNA"/>
</dbReference>
<evidence type="ECO:0000256" key="1">
    <source>
        <dbReference type="SAM" id="MobiDB-lite"/>
    </source>
</evidence>
<dbReference type="AlphaFoldDB" id="A0A919PNR1"/>
<name>A0A919PNR1_9ACTN</name>